<protein>
    <submittedName>
        <fullName evidence="1">Uncharacterized protein</fullName>
    </submittedName>
</protein>
<comment type="caution">
    <text evidence="1">The sequence shown here is derived from an EMBL/GenBank/DDBJ whole genome shotgun (WGS) entry which is preliminary data.</text>
</comment>
<accession>A0A8H7F9E0</accession>
<gene>
    <name evidence="1" type="ORF">Agabi119p4_2533</name>
</gene>
<sequence>MNNEFSDAFNGFAPKWIQRIFQRRLLVSKRIFYFGFESSIQTLQESDSATRIIQIGERLPYLSIGHTSDLKNGHNIGSIK</sequence>
<dbReference type="Proteomes" id="UP000629468">
    <property type="component" value="Unassembled WGS sequence"/>
</dbReference>
<dbReference type="AlphaFoldDB" id="A0A8H7F9E0"/>
<organism evidence="1 2">
    <name type="scientific">Agaricus bisporus var. burnettii</name>
    <dbReference type="NCBI Taxonomy" id="192524"/>
    <lineage>
        <taxon>Eukaryota</taxon>
        <taxon>Fungi</taxon>
        <taxon>Dikarya</taxon>
        <taxon>Basidiomycota</taxon>
        <taxon>Agaricomycotina</taxon>
        <taxon>Agaricomycetes</taxon>
        <taxon>Agaricomycetidae</taxon>
        <taxon>Agaricales</taxon>
        <taxon>Agaricineae</taxon>
        <taxon>Agaricaceae</taxon>
        <taxon>Agaricus</taxon>
    </lineage>
</organism>
<name>A0A8H7F9E0_AGABI</name>
<evidence type="ECO:0000313" key="2">
    <source>
        <dbReference type="Proteomes" id="UP000629468"/>
    </source>
</evidence>
<evidence type="ECO:0000313" key="1">
    <source>
        <dbReference type="EMBL" id="KAF7783157.1"/>
    </source>
</evidence>
<reference evidence="1 2" key="1">
    <citation type="journal article" name="Sci. Rep.">
        <title>Telomere-to-telomere assembled and centromere annotated genomes of the two main subspecies of the button mushroom Agaricus bisporus reveal especially polymorphic chromosome ends.</title>
        <authorList>
            <person name="Sonnenberg A.S.M."/>
            <person name="Sedaghat-Telgerd N."/>
            <person name="Lavrijssen B."/>
            <person name="Ohm R.A."/>
            <person name="Hendrickx P.M."/>
            <person name="Scholtmeijer K."/>
            <person name="Baars J.J.P."/>
            <person name="van Peer A."/>
        </authorList>
    </citation>
    <scope>NUCLEOTIDE SEQUENCE [LARGE SCALE GENOMIC DNA]</scope>
    <source>
        <strain evidence="1 2">H119_p4</strain>
    </source>
</reference>
<dbReference type="EMBL" id="JABXXO010000003">
    <property type="protein sequence ID" value="KAF7783157.1"/>
    <property type="molecule type" value="Genomic_DNA"/>
</dbReference>
<proteinExistence type="predicted"/>